<dbReference type="AlphaFoldDB" id="A0A6J4TFQ1"/>
<accession>A0A6J4TFQ1</accession>
<sequence length="56" mass="5658">MLLALADRSPASTASFLAEGARVVAQGAASHSRPRRAGSSGSPPRLAPDEGGAELW</sequence>
<gene>
    <name evidence="2" type="ORF">AVDCRST_MAG13-3435</name>
</gene>
<evidence type="ECO:0000256" key="1">
    <source>
        <dbReference type="SAM" id="MobiDB-lite"/>
    </source>
</evidence>
<feature type="region of interest" description="Disordered" evidence="1">
    <location>
        <begin position="23"/>
        <end position="56"/>
    </location>
</feature>
<feature type="compositionally biased region" description="Low complexity" evidence="1">
    <location>
        <begin position="27"/>
        <end position="44"/>
    </location>
</feature>
<proteinExistence type="predicted"/>
<protein>
    <submittedName>
        <fullName evidence="2">Uncharacterized protein</fullName>
    </submittedName>
</protein>
<evidence type="ECO:0000313" key="2">
    <source>
        <dbReference type="EMBL" id="CAA9521971.1"/>
    </source>
</evidence>
<reference evidence="2" key="1">
    <citation type="submission" date="2020-02" db="EMBL/GenBank/DDBJ databases">
        <authorList>
            <person name="Meier V. D."/>
        </authorList>
    </citation>
    <scope>NUCLEOTIDE SEQUENCE</scope>
    <source>
        <strain evidence="2">AVDCRST_MAG13</strain>
    </source>
</reference>
<dbReference type="EMBL" id="CADCVO010000541">
    <property type="protein sequence ID" value="CAA9521971.1"/>
    <property type="molecule type" value="Genomic_DNA"/>
</dbReference>
<name>A0A6J4TFQ1_9ACTN</name>
<organism evidence="2">
    <name type="scientific">uncultured Solirubrobacteraceae bacterium</name>
    <dbReference type="NCBI Taxonomy" id="1162706"/>
    <lineage>
        <taxon>Bacteria</taxon>
        <taxon>Bacillati</taxon>
        <taxon>Actinomycetota</taxon>
        <taxon>Thermoleophilia</taxon>
        <taxon>Solirubrobacterales</taxon>
        <taxon>Solirubrobacteraceae</taxon>
        <taxon>environmental samples</taxon>
    </lineage>
</organism>